<feature type="domain" description="Acyl-CoA dehydrogenase/oxidase C-terminal" evidence="6">
    <location>
        <begin position="207"/>
        <end position="347"/>
    </location>
</feature>
<accession>A0A417XTX1</accession>
<evidence type="ECO:0000259" key="6">
    <source>
        <dbReference type="Pfam" id="PF00441"/>
    </source>
</evidence>
<dbReference type="PANTHER" id="PTHR43884">
    <property type="entry name" value="ACYL-COA DEHYDROGENASE"/>
    <property type="match status" value="1"/>
</dbReference>
<dbReference type="AlphaFoldDB" id="A0A417XTX1"/>
<evidence type="ECO:0000256" key="1">
    <source>
        <dbReference type="ARBA" id="ARBA00001974"/>
    </source>
</evidence>
<dbReference type="Pfam" id="PF02771">
    <property type="entry name" value="Acyl-CoA_dh_N"/>
    <property type="match status" value="1"/>
</dbReference>
<dbReference type="Pfam" id="PF00441">
    <property type="entry name" value="Acyl-CoA_dh_1"/>
    <property type="match status" value="1"/>
</dbReference>
<protein>
    <submittedName>
        <fullName evidence="8">Acyl-CoA dehydrogenase</fullName>
    </submittedName>
</protein>
<gene>
    <name evidence="8" type="ORF">D0Z08_26995</name>
</gene>
<comment type="caution">
    <text evidence="8">The sequence shown here is derived from an EMBL/GenBank/DDBJ whole genome shotgun (WGS) entry which is preliminary data.</text>
</comment>
<dbReference type="SUPFAM" id="SSF47203">
    <property type="entry name" value="Acyl-CoA dehydrogenase C-terminal domain-like"/>
    <property type="match status" value="1"/>
</dbReference>
<dbReference type="SUPFAM" id="SSF56645">
    <property type="entry name" value="Acyl-CoA dehydrogenase NM domain-like"/>
    <property type="match status" value="1"/>
</dbReference>
<dbReference type="InterPro" id="IPR013786">
    <property type="entry name" value="AcylCoA_DH/ox_N"/>
</dbReference>
<sequence length="351" mass="36771">MSMHATTTEEHHQLALTARQVLETAARVDPVPPTWENRAAGLNRQLWRSLADLGLLGVGVPEERGGSGGGVRELCLLAEQVGFAVPRIPFVGTAAVLAVSRHDATDIVDGSVVVVPAWETLPTAVVPRARTSALRLNGGTVDGKLGAVAFGMDADRLLAFAGSVPVIVDLDAPGVRRTPVDSFDVTEPSAAIEFTGVAATVLEPVASLDRIRAVLAAELIGTGQRALDGAVEFAGQRHQFGRAIGSFQAIKHLLADRHVQLDAARLLVEWAAAALDDERPDATAAAQTALAAAVDAADCATRDALQVHGGIGFTWEHPSHVYLKRARARRSLLGSVAAQLDALADQVLAAH</sequence>
<evidence type="ECO:0000256" key="4">
    <source>
        <dbReference type="ARBA" id="ARBA00022827"/>
    </source>
</evidence>
<keyword evidence="9" id="KW-1185">Reference proteome</keyword>
<evidence type="ECO:0000313" key="8">
    <source>
        <dbReference type="EMBL" id="RHW23899.1"/>
    </source>
</evidence>
<evidence type="ECO:0000313" key="9">
    <source>
        <dbReference type="Proteomes" id="UP000283644"/>
    </source>
</evidence>
<dbReference type="OrthoDB" id="7328575at2"/>
<dbReference type="EMBL" id="QXGH01000038">
    <property type="protein sequence ID" value="RHW23899.1"/>
    <property type="molecule type" value="Genomic_DNA"/>
</dbReference>
<dbReference type="InterPro" id="IPR009100">
    <property type="entry name" value="AcylCoA_DH/oxidase_NM_dom_sf"/>
</dbReference>
<keyword evidence="4" id="KW-0274">FAD</keyword>
<dbReference type="GO" id="GO:0003995">
    <property type="term" value="F:acyl-CoA dehydrogenase activity"/>
    <property type="evidence" value="ECO:0007669"/>
    <property type="project" value="TreeGrafter"/>
</dbReference>
<proteinExistence type="inferred from homology"/>
<dbReference type="PANTHER" id="PTHR43884:SF20">
    <property type="entry name" value="ACYL-COA DEHYDROGENASE FADE28"/>
    <property type="match status" value="1"/>
</dbReference>
<dbReference type="InterPro" id="IPR009075">
    <property type="entry name" value="AcylCo_DH/oxidase_C"/>
</dbReference>
<organism evidence="8 9">
    <name type="scientific">Nocardioides immobilis</name>
    <dbReference type="NCBI Taxonomy" id="2049295"/>
    <lineage>
        <taxon>Bacteria</taxon>
        <taxon>Bacillati</taxon>
        <taxon>Actinomycetota</taxon>
        <taxon>Actinomycetes</taxon>
        <taxon>Propionibacteriales</taxon>
        <taxon>Nocardioidaceae</taxon>
        <taxon>Nocardioides</taxon>
    </lineage>
</organism>
<dbReference type="Proteomes" id="UP000283644">
    <property type="component" value="Unassembled WGS sequence"/>
</dbReference>
<comment type="cofactor">
    <cofactor evidence="1">
        <name>FAD</name>
        <dbReference type="ChEBI" id="CHEBI:57692"/>
    </cofactor>
</comment>
<dbReference type="Gene3D" id="1.20.140.10">
    <property type="entry name" value="Butyryl-CoA Dehydrogenase, subunit A, domain 3"/>
    <property type="match status" value="1"/>
</dbReference>
<dbReference type="GO" id="GO:0050660">
    <property type="term" value="F:flavin adenine dinucleotide binding"/>
    <property type="evidence" value="ECO:0007669"/>
    <property type="project" value="InterPro"/>
</dbReference>
<dbReference type="InterPro" id="IPR037069">
    <property type="entry name" value="AcylCoA_DH/ox_N_sf"/>
</dbReference>
<evidence type="ECO:0000259" key="7">
    <source>
        <dbReference type="Pfam" id="PF02771"/>
    </source>
</evidence>
<evidence type="ECO:0000256" key="5">
    <source>
        <dbReference type="ARBA" id="ARBA00023002"/>
    </source>
</evidence>
<dbReference type="Gene3D" id="1.10.540.10">
    <property type="entry name" value="Acyl-CoA dehydrogenase/oxidase, N-terminal domain"/>
    <property type="match status" value="1"/>
</dbReference>
<name>A0A417XTX1_9ACTN</name>
<evidence type="ECO:0000256" key="3">
    <source>
        <dbReference type="ARBA" id="ARBA00022630"/>
    </source>
</evidence>
<comment type="similarity">
    <text evidence="2">Belongs to the acyl-CoA dehydrogenase family.</text>
</comment>
<keyword evidence="5" id="KW-0560">Oxidoreductase</keyword>
<keyword evidence="3" id="KW-0285">Flavoprotein</keyword>
<evidence type="ECO:0000256" key="2">
    <source>
        <dbReference type="ARBA" id="ARBA00009347"/>
    </source>
</evidence>
<reference evidence="8 9" key="1">
    <citation type="submission" date="2018-09" db="EMBL/GenBank/DDBJ databases">
        <title>Genome sequencing of Nocardioides immobilis CCTCC AB 2017083 for comparison to Nocardioides silvaticus.</title>
        <authorList>
            <person name="Li C."/>
            <person name="Wang G."/>
        </authorList>
    </citation>
    <scope>NUCLEOTIDE SEQUENCE [LARGE SCALE GENOMIC DNA]</scope>
    <source>
        <strain evidence="8 9">CCTCC AB 2017083</strain>
    </source>
</reference>
<dbReference type="InterPro" id="IPR036250">
    <property type="entry name" value="AcylCo_DH-like_C"/>
</dbReference>
<feature type="domain" description="Acyl-CoA dehydrogenase/oxidase N-terminal" evidence="7">
    <location>
        <begin position="8"/>
        <end position="88"/>
    </location>
</feature>